<organism evidence="1 2">
    <name type="scientific">Parthenolecanium corni</name>
    <dbReference type="NCBI Taxonomy" id="536013"/>
    <lineage>
        <taxon>Eukaryota</taxon>
        <taxon>Metazoa</taxon>
        <taxon>Ecdysozoa</taxon>
        <taxon>Arthropoda</taxon>
        <taxon>Hexapoda</taxon>
        <taxon>Insecta</taxon>
        <taxon>Pterygota</taxon>
        <taxon>Neoptera</taxon>
        <taxon>Paraneoptera</taxon>
        <taxon>Hemiptera</taxon>
        <taxon>Sternorrhyncha</taxon>
        <taxon>Coccoidea</taxon>
        <taxon>Coccidae</taxon>
        <taxon>Parthenolecanium</taxon>
    </lineage>
</organism>
<dbReference type="EMBL" id="JBBCAQ010000022">
    <property type="protein sequence ID" value="KAK7590756.1"/>
    <property type="molecule type" value="Genomic_DNA"/>
</dbReference>
<evidence type="ECO:0000313" key="2">
    <source>
        <dbReference type="Proteomes" id="UP001367676"/>
    </source>
</evidence>
<protein>
    <submittedName>
        <fullName evidence="1">Uncharacterized protein</fullName>
    </submittedName>
</protein>
<gene>
    <name evidence="1" type="ORF">V9T40_002369</name>
</gene>
<dbReference type="AlphaFoldDB" id="A0AAN9TID5"/>
<proteinExistence type="predicted"/>
<keyword evidence="2" id="KW-1185">Reference proteome</keyword>
<evidence type="ECO:0000313" key="1">
    <source>
        <dbReference type="EMBL" id="KAK7590756.1"/>
    </source>
</evidence>
<comment type="caution">
    <text evidence="1">The sequence shown here is derived from an EMBL/GenBank/DDBJ whole genome shotgun (WGS) entry which is preliminary data.</text>
</comment>
<dbReference type="Proteomes" id="UP001367676">
    <property type="component" value="Unassembled WGS sequence"/>
</dbReference>
<accession>A0AAN9TID5</accession>
<reference evidence="1 2" key="1">
    <citation type="submission" date="2024-03" db="EMBL/GenBank/DDBJ databases">
        <title>Adaptation during the transition from Ophiocordyceps entomopathogen to insect associate is accompanied by gene loss and intensified selection.</title>
        <authorList>
            <person name="Ward C.M."/>
            <person name="Onetto C.A."/>
            <person name="Borneman A.R."/>
        </authorList>
    </citation>
    <scope>NUCLEOTIDE SEQUENCE [LARGE SCALE GENOMIC DNA]</scope>
    <source>
        <strain evidence="1">AWRI1</strain>
        <tissue evidence="1">Single Adult Female</tissue>
    </source>
</reference>
<name>A0AAN9TID5_9HEMI</name>
<sequence>MEAHRAAWVQSLATAHPATATTTPTATWMATLPTAVVTMVVPGPAAADTTFVVTVNTSVNPAMTTTAAIILIMTAAATSTDITLEAHGDIANYVAELSNEQALRQLGNVATEEMITKYWIREIQQGRQHITDISNKLTRYITRIANLKEVLERRVGHRLPDLEQGPETELVKYYVNKETQTVGVYEGLEKGATGLQVVQNLVHKCVASSDHDCHLTMIDYADFNIQHTPLAQKIIYEQSALEGQLAGFQPDWIATHL</sequence>